<feature type="compositionally biased region" description="Pro residues" evidence="1">
    <location>
        <begin position="74"/>
        <end position="88"/>
    </location>
</feature>
<feature type="region of interest" description="Disordered" evidence="1">
    <location>
        <begin position="41"/>
        <end position="112"/>
    </location>
</feature>
<dbReference type="EMBL" id="CABFMQ020000075">
    <property type="protein sequence ID" value="VTZ49711.1"/>
    <property type="molecule type" value="Genomic_DNA"/>
</dbReference>
<comment type="caution">
    <text evidence="3">The sequence shown here is derived from an EMBL/GenBank/DDBJ whole genome shotgun (WGS) entry which is preliminary data.</text>
</comment>
<reference evidence="3 4" key="1">
    <citation type="submission" date="2019-05" db="EMBL/GenBank/DDBJ databases">
        <authorList>
            <person name="Farhan Ul Haque M."/>
        </authorList>
    </citation>
    <scope>NUCLEOTIDE SEQUENCE [LARGE SCALE GENOMIC DNA]</scope>
    <source>
        <strain evidence="3">2</strain>
    </source>
</reference>
<accession>A0A8B6M3U5</accession>
<gene>
    <name evidence="3" type="ORF">MPC4_190024</name>
</gene>
<feature type="chain" id="PRO_5032754923" evidence="2">
    <location>
        <begin position="41"/>
        <end position="144"/>
    </location>
</feature>
<evidence type="ECO:0000313" key="3">
    <source>
        <dbReference type="EMBL" id="VTZ49711.1"/>
    </source>
</evidence>
<keyword evidence="2" id="KW-0732">Signal</keyword>
<evidence type="ECO:0000313" key="4">
    <source>
        <dbReference type="Proteomes" id="UP000485880"/>
    </source>
</evidence>
<dbReference type="Proteomes" id="UP000485880">
    <property type="component" value="Unassembled WGS sequence"/>
</dbReference>
<name>A0A8B6M3U5_METTU</name>
<evidence type="ECO:0000256" key="2">
    <source>
        <dbReference type="SAM" id="SignalP"/>
    </source>
</evidence>
<feature type="signal peptide" evidence="2">
    <location>
        <begin position="1"/>
        <end position="40"/>
    </location>
</feature>
<proteinExistence type="predicted"/>
<organism evidence="3 4">
    <name type="scientific">Methylocella tundrae</name>
    <dbReference type="NCBI Taxonomy" id="227605"/>
    <lineage>
        <taxon>Bacteria</taxon>
        <taxon>Pseudomonadati</taxon>
        <taxon>Pseudomonadota</taxon>
        <taxon>Alphaproteobacteria</taxon>
        <taxon>Hyphomicrobiales</taxon>
        <taxon>Beijerinckiaceae</taxon>
        <taxon>Methylocella</taxon>
    </lineage>
</organism>
<keyword evidence="4" id="KW-1185">Reference proteome</keyword>
<dbReference type="AlphaFoldDB" id="A0A8B6M3U5"/>
<evidence type="ECO:0000256" key="1">
    <source>
        <dbReference type="SAM" id="MobiDB-lite"/>
    </source>
</evidence>
<sequence>MSANPWALGSGPSFGPAQVFPARLAIALVCATASMAGAMAQEPNPKAKPGLIMPLPPSRPANLGSPPAGAIPAPVAPPTAAPQPPAPDAAPAAPVQSTTAGPHPLPVASRQRMHECGAEWQKMKMDGSARDKTWHDFAEICLAR</sequence>
<protein>
    <submittedName>
        <fullName evidence="3">Uncharacterized protein</fullName>
    </submittedName>
</protein>